<feature type="region of interest" description="Disordered" evidence="1">
    <location>
        <begin position="186"/>
        <end position="214"/>
    </location>
</feature>
<keyword evidence="3" id="KW-1185">Reference proteome</keyword>
<feature type="compositionally biased region" description="Polar residues" evidence="1">
    <location>
        <begin position="943"/>
        <end position="983"/>
    </location>
</feature>
<accession>A0A8J8NZE1</accession>
<feature type="compositionally biased region" description="Polar residues" evidence="1">
    <location>
        <begin position="823"/>
        <end position="835"/>
    </location>
</feature>
<feature type="region of interest" description="Disordered" evidence="1">
    <location>
        <begin position="943"/>
        <end position="999"/>
    </location>
</feature>
<feature type="compositionally biased region" description="Polar residues" evidence="1">
    <location>
        <begin position="284"/>
        <end position="312"/>
    </location>
</feature>
<feature type="compositionally biased region" description="Basic and acidic residues" evidence="1">
    <location>
        <begin position="336"/>
        <end position="346"/>
    </location>
</feature>
<feature type="region of interest" description="Disordered" evidence="1">
    <location>
        <begin position="887"/>
        <end position="914"/>
    </location>
</feature>
<feature type="compositionally biased region" description="Polar residues" evidence="1">
    <location>
        <begin position="896"/>
        <end position="914"/>
    </location>
</feature>
<feature type="region of interest" description="Disordered" evidence="1">
    <location>
        <begin position="283"/>
        <end position="346"/>
    </location>
</feature>
<proteinExistence type="predicted"/>
<comment type="caution">
    <text evidence="2">The sequence shown here is derived from an EMBL/GenBank/DDBJ whole genome shotgun (WGS) entry which is preliminary data.</text>
</comment>
<feature type="compositionally biased region" description="Polar residues" evidence="1">
    <location>
        <begin position="990"/>
        <end position="999"/>
    </location>
</feature>
<organism evidence="2 3">
    <name type="scientific">Halteria grandinella</name>
    <dbReference type="NCBI Taxonomy" id="5974"/>
    <lineage>
        <taxon>Eukaryota</taxon>
        <taxon>Sar</taxon>
        <taxon>Alveolata</taxon>
        <taxon>Ciliophora</taxon>
        <taxon>Intramacronucleata</taxon>
        <taxon>Spirotrichea</taxon>
        <taxon>Stichotrichia</taxon>
        <taxon>Sporadotrichida</taxon>
        <taxon>Halteriidae</taxon>
        <taxon>Halteria</taxon>
    </lineage>
</organism>
<evidence type="ECO:0000313" key="2">
    <source>
        <dbReference type="EMBL" id="TNV84571.1"/>
    </source>
</evidence>
<evidence type="ECO:0000256" key="1">
    <source>
        <dbReference type="SAM" id="MobiDB-lite"/>
    </source>
</evidence>
<evidence type="ECO:0000313" key="3">
    <source>
        <dbReference type="Proteomes" id="UP000785679"/>
    </source>
</evidence>
<feature type="region of interest" description="Disordered" evidence="1">
    <location>
        <begin position="822"/>
        <end position="852"/>
    </location>
</feature>
<sequence>MQLYSKFEFKMEEFKSVKWDLLKEELEAIGEDTHTLRQCIINKQIEIDTLKEQISILQGNQLRFRMYNQNPDQSTYINEPFEKKYKEQLIEGLETRYQLAVTQTQLKESDLKAISGYQQWYECLLEISAMLDKYKDASDLKNFTPCFSSVRQTNPSTTPLEKRNLEERFVDQNEEDLNETVLIDENKCDGAGSQTSSQSDQDELDPYNQKSSFANQRKCNMTTLNLQAKRPIVSQLSNLVGASASKNITNVLIENLQEQKNKLKSIDLYLLSTPMRPSCERKTLQQVRQPPQSTKSQMQKNETLLFQNSNTRRSSKHKEQQERLKKLVGRSSSPGEKIEKSNRSSQRDLLCPDLGASIPAGLTYISGRCTSGQLLRKQQKVSPQTSALRKASPFSLYKNTIAPTTENRYTHIKSNEKVILEQLRTYVDSKIPTIFTQLNELQQQYEEYISNPTFEIKDRQILQNLLMDSSTLNITDKELLVDYLIHHQDPDTIKQRRDARIYDLLQISFKQQANCNDQQTPSIIRGVPQASYLMNCDYQEDDAPQTPGEESHQDEIYGVEKKCSRRQYLDNVFQSEENNQSYGFPQSTLGIVQVTEGESMIDNSQEMIRVRARNQGEEGSSIEKYQPKFASDRSTLTKEEQICLDRAIIGKRDIVGGPNNIFNTLLDKANGDRSSLETPLFFPPGFVDSSAQPIRQQYKLHGVQGPIYCQKQSQLDSLLLDSSPSSHKCSPFQRCSLTGPNPTNESSYKLQTQPHALEQISPIDSCQHPSNFNQESKWQQEHQLVSPLQTKFGWSSSEHILDQQQQQQALVLKTFGMSKNHAQHNSVGSLSSLRSKNTRYEKTDSIDEEDSQLELHEPVQVEQQNNHSVKVSEQQSLFLQQKVLQSHSSQRDIKTSQRSLLAQGVQRTAPQESKQQLYLQGNYSQRQHPFGLIRSKVSKTIIENSDPNHQHPSSQVNVGLKGNNKQTNNSKIGKPPSTVQQKSRVVIQDRSASINKFRQ</sequence>
<dbReference type="AlphaFoldDB" id="A0A8J8NZE1"/>
<name>A0A8J8NZE1_HALGN</name>
<reference evidence="2" key="1">
    <citation type="submission" date="2019-06" db="EMBL/GenBank/DDBJ databases">
        <authorList>
            <person name="Zheng W."/>
        </authorList>
    </citation>
    <scope>NUCLEOTIDE SEQUENCE</scope>
    <source>
        <strain evidence="2">QDHG01</strain>
    </source>
</reference>
<dbReference type="EMBL" id="RRYP01002625">
    <property type="protein sequence ID" value="TNV84571.1"/>
    <property type="molecule type" value="Genomic_DNA"/>
</dbReference>
<gene>
    <name evidence="2" type="ORF">FGO68_gene2711</name>
</gene>
<protein>
    <submittedName>
        <fullName evidence="2">Uncharacterized protein</fullName>
    </submittedName>
</protein>
<dbReference type="Proteomes" id="UP000785679">
    <property type="component" value="Unassembled WGS sequence"/>
</dbReference>